<sequence>MLARALSKSKLTKGNFPSSTNPSLSSFLLQASFRRQPSTRKNFSTINPPLPPSATLVESARLVTTTPNHINRPAPTMFSLQGLRSLPFWTAPDANSDNRIAFNDPYVKSVVEDLEANYDAIKAEYLEAVMGLSTSSTGLNDAKPMESDYVSTDTEHQLHKGNWDWHSYILKGGKSPDFAKRCPKTSKLIDGFGDKIFGTPFSYCFFSTLHAKSSIEAHCGAMNLRLRIHLPLIVPADKDVAANNCGIKVASQKRKWEEGKCIVLDDSYQHEVWNETDEARVVLLVDIWHPDVTKEEKNSINEMFDYSAKMGWLGKSK</sequence>
<dbReference type="InterPro" id="IPR007803">
    <property type="entry name" value="Asp/Arg/Pro-Hydrxlase"/>
</dbReference>
<dbReference type="Gene3D" id="2.60.120.330">
    <property type="entry name" value="B-lactam Antibiotic, Isopenicillin N Synthase, Chain"/>
    <property type="match status" value="1"/>
</dbReference>
<feature type="region of interest" description="Disordered" evidence="4">
    <location>
        <begin position="1"/>
        <end position="21"/>
    </location>
</feature>
<dbReference type="GO" id="GO:0016020">
    <property type="term" value="C:membrane"/>
    <property type="evidence" value="ECO:0007669"/>
    <property type="project" value="TreeGrafter"/>
</dbReference>
<evidence type="ECO:0000256" key="4">
    <source>
        <dbReference type="SAM" id="MobiDB-lite"/>
    </source>
</evidence>
<protein>
    <recommendedName>
        <fullName evidence="5">Aspartyl/asparaginy/proline hydroxylase domain-containing protein</fullName>
    </recommendedName>
</protein>
<keyword evidence="7" id="KW-1185">Reference proteome</keyword>
<evidence type="ECO:0000313" key="7">
    <source>
        <dbReference type="Proteomes" id="UP001165085"/>
    </source>
</evidence>
<reference evidence="7" key="1">
    <citation type="journal article" date="2023" name="Commun. Biol.">
        <title>Genome analysis of Parmales, the sister group of diatoms, reveals the evolutionary specialization of diatoms from phago-mixotrophs to photoautotrophs.</title>
        <authorList>
            <person name="Ban H."/>
            <person name="Sato S."/>
            <person name="Yoshikawa S."/>
            <person name="Yamada K."/>
            <person name="Nakamura Y."/>
            <person name="Ichinomiya M."/>
            <person name="Sato N."/>
            <person name="Blanc-Mathieu R."/>
            <person name="Endo H."/>
            <person name="Kuwata A."/>
            <person name="Ogata H."/>
        </authorList>
    </citation>
    <scope>NUCLEOTIDE SEQUENCE [LARGE SCALE GENOMIC DNA]</scope>
    <source>
        <strain evidence="7">NIES 3701</strain>
    </source>
</reference>
<dbReference type="Pfam" id="PF05118">
    <property type="entry name" value="Asp_Arg_Hydrox"/>
    <property type="match status" value="1"/>
</dbReference>
<organism evidence="6 7">
    <name type="scientific">Triparma strigata</name>
    <dbReference type="NCBI Taxonomy" id="1606541"/>
    <lineage>
        <taxon>Eukaryota</taxon>
        <taxon>Sar</taxon>
        <taxon>Stramenopiles</taxon>
        <taxon>Ochrophyta</taxon>
        <taxon>Bolidophyceae</taxon>
        <taxon>Parmales</taxon>
        <taxon>Triparmaceae</taxon>
        <taxon>Triparma</taxon>
    </lineage>
</organism>
<dbReference type="SUPFAM" id="SSF51197">
    <property type="entry name" value="Clavaminate synthase-like"/>
    <property type="match status" value="1"/>
</dbReference>
<dbReference type="EMBL" id="BRXY01000135">
    <property type="protein sequence ID" value="GMH69874.1"/>
    <property type="molecule type" value="Genomic_DNA"/>
</dbReference>
<feature type="domain" description="Aspartyl/asparaginy/proline hydroxylase" evidence="5">
    <location>
        <begin position="115"/>
        <end position="290"/>
    </location>
</feature>
<dbReference type="OrthoDB" id="438431at2759"/>
<dbReference type="AlphaFoldDB" id="A0A9W7E6A7"/>
<accession>A0A9W7E6A7</accession>
<evidence type="ECO:0000256" key="1">
    <source>
        <dbReference type="ARBA" id="ARBA00007730"/>
    </source>
</evidence>
<keyword evidence="3" id="KW-0560">Oxidoreductase</keyword>
<evidence type="ECO:0000256" key="3">
    <source>
        <dbReference type="ARBA" id="ARBA00023002"/>
    </source>
</evidence>
<evidence type="ECO:0000313" key="6">
    <source>
        <dbReference type="EMBL" id="GMH69874.1"/>
    </source>
</evidence>
<proteinExistence type="inferred from homology"/>
<comment type="similarity">
    <text evidence="1">Belongs to the aspartyl/asparaginyl beta-hydroxylase family.</text>
</comment>
<evidence type="ECO:0000259" key="5">
    <source>
        <dbReference type="Pfam" id="PF05118"/>
    </source>
</evidence>
<dbReference type="Proteomes" id="UP001165085">
    <property type="component" value="Unassembled WGS sequence"/>
</dbReference>
<dbReference type="InterPro" id="IPR051821">
    <property type="entry name" value="Asp/Asn_beta-hydroxylase"/>
</dbReference>
<gene>
    <name evidence="6" type="ORF">TrST_g4713</name>
</gene>
<name>A0A9W7E6A7_9STRA</name>
<keyword evidence="2" id="KW-0223">Dioxygenase</keyword>
<dbReference type="InterPro" id="IPR027443">
    <property type="entry name" value="IPNS-like_sf"/>
</dbReference>
<evidence type="ECO:0000256" key="2">
    <source>
        <dbReference type="ARBA" id="ARBA00022964"/>
    </source>
</evidence>
<dbReference type="PANTHER" id="PTHR46332">
    <property type="entry name" value="ASPARTATE BETA-HYDROXYLASE DOMAIN-CONTAINING PROTEIN 2"/>
    <property type="match status" value="1"/>
</dbReference>
<dbReference type="GO" id="GO:0051213">
    <property type="term" value="F:dioxygenase activity"/>
    <property type="evidence" value="ECO:0007669"/>
    <property type="project" value="UniProtKB-KW"/>
</dbReference>
<dbReference type="PANTHER" id="PTHR46332:SF5">
    <property type="entry name" value="ASPARTATE BETA-HYDROXYLASE DOMAIN CONTAINING 2"/>
    <property type="match status" value="1"/>
</dbReference>
<comment type="caution">
    <text evidence="6">The sequence shown here is derived from an EMBL/GenBank/DDBJ whole genome shotgun (WGS) entry which is preliminary data.</text>
</comment>